<dbReference type="Proteomes" id="UP000072389">
    <property type="component" value="Chromosome"/>
</dbReference>
<keyword evidence="4" id="KW-0472">Membrane</keyword>
<reference evidence="5 6" key="1">
    <citation type="journal article" date="2014" name="Antimicrob. Agents Chemother.">
        <title>Triclosan can select for an AdeIJK-overexpressing mutant of Acinetobacter baumannii ATCC 17978 that displays reduced susceptibility to multiple antibiotics.</title>
        <authorList>
            <person name="Fernando D.M."/>
            <person name="Xu W."/>
            <person name="Loewen P.C."/>
            <person name="Zhanel G.G."/>
            <person name="Kumar A."/>
        </authorList>
    </citation>
    <scope>NUCLEOTIDE SEQUENCE [LARGE SCALE GENOMIC DNA]</scope>
    <source>
        <strain evidence="6">ATCC 17978</strain>
    </source>
</reference>
<keyword evidence="3" id="KW-1133">Transmembrane helix</keyword>
<evidence type="ECO:0000313" key="6">
    <source>
        <dbReference type="Proteomes" id="UP000072389"/>
    </source>
</evidence>
<evidence type="ECO:0000256" key="4">
    <source>
        <dbReference type="ARBA" id="ARBA00023136"/>
    </source>
</evidence>
<evidence type="ECO:0000313" key="5">
    <source>
        <dbReference type="EMBL" id="APP30681.1"/>
    </source>
</evidence>
<comment type="subcellular location">
    <subcellularLocation>
        <location evidence="1">Membrane</location>
        <topology evidence="1">Multi-pass membrane protein</topology>
    </subcellularLocation>
</comment>
<dbReference type="AlphaFoldDB" id="A0A1E3MA77"/>
<evidence type="ECO:0000256" key="1">
    <source>
        <dbReference type="ARBA" id="ARBA00004141"/>
    </source>
</evidence>
<dbReference type="GO" id="GO:0005886">
    <property type="term" value="C:plasma membrane"/>
    <property type="evidence" value="ECO:0007669"/>
    <property type="project" value="TreeGrafter"/>
</dbReference>
<evidence type="ECO:0000256" key="3">
    <source>
        <dbReference type="ARBA" id="ARBA00022989"/>
    </source>
</evidence>
<dbReference type="InterPro" id="IPR000292">
    <property type="entry name" value="For/NO2_transpt"/>
</dbReference>
<protein>
    <submittedName>
        <fullName evidence="5">Formate transporter</fullName>
    </submittedName>
</protein>
<organism evidence="5 6">
    <name type="scientific">Acinetobacter baumannii</name>
    <dbReference type="NCBI Taxonomy" id="470"/>
    <lineage>
        <taxon>Bacteria</taxon>
        <taxon>Pseudomonadati</taxon>
        <taxon>Pseudomonadota</taxon>
        <taxon>Gammaproteobacteria</taxon>
        <taxon>Moraxellales</taxon>
        <taxon>Moraxellaceae</taxon>
        <taxon>Acinetobacter</taxon>
        <taxon>Acinetobacter calcoaceticus/baumannii complex</taxon>
    </lineage>
</organism>
<proteinExistence type="predicted"/>
<dbReference type="RefSeq" id="WP_000349490.1">
    <property type="nucleotide sequence ID" value="NZ_CAUZGM010000010.1"/>
</dbReference>
<dbReference type="EMBL" id="CP018664">
    <property type="protein sequence ID" value="APP30681.1"/>
    <property type="molecule type" value="Genomic_DNA"/>
</dbReference>
<keyword evidence="2" id="KW-0812">Transmembrane</keyword>
<dbReference type="GO" id="GO:0015499">
    <property type="term" value="F:formate transmembrane transporter activity"/>
    <property type="evidence" value="ECO:0007669"/>
    <property type="project" value="TreeGrafter"/>
</dbReference>
<accession>A0A1E3MA77</accession>
<dbReference type="Gene3D" id="1.20.1080.10">
    <property type="entry name" value="Glycerol uptake facilitator protein"/>
    <property type="match status" value="1"/>
</dbReference>
<dbReference type="InterPro" id="IPR023271">
    <property type="entry name" value="Aquaporin-like"/>
</dbReference>
<dbReference type="PANTHER" id="PTHR30520:SF2">
    <property type="entry name" value="INNER MEMBRANE PROTEIN YFDC"/>
    <property type="match status" value="1"/>
</dbReference>
<gene>
    <name evidence="5" type="ORF">AUO97_07600</name>
</gene>
<sequence>MDHELEEEKVDQTLSWREKMAVEEHEKLSPRLVYEIIRRDGAEELDRPTAALIFSGIAAGLVISFSFVFKAIIASYIPTDAIWTDLITNFGYTIGFLIAILGHMQLFTENTITTVVPLFKPFTLDKLRAVGRLWGIVFLCNIIGTALASLFFLTTDLFTPNIDKALDELAHHVGSFSAIQNLLKGVMSGLLIAALVWMLPSVSNKFLVIFFMTYLIGLGDFTHVVVGSTEMSYLVWQGEASLGEYLFNFLIPTTIGNIIGGTGVFTLLIYGQVTEELEQ</sequence>
<dbReference type="Pfam" id="PF01226">
    <property type="entry name" value="Form_Nir_trans"/>
    <property type="match status" value="1"/>
</dbReference>
<evidence type="ECO:0000256" key="2">
    <source>
        <dbReference type="ARBA" id="ARBA00022692"/>
    </source>
</evidence>
<dbReference type="PANTHER" id="PTHR30520">
    <property type="entry name" value="FORMATE TRANSPORTER-RELATED"/>
    <property type="match status" value="1"/>
</dbReference>
<name>A0A1E3MA77_ACIBA</name>